<dbReference type="InterPro" id="IPR013121">
    <property type="entry name" value="Fe_red_NAD-bd_6"/>
</dbReference>
<feature type="compositionally biased region" description="Polar residues" evidence="2">
    <location>
        <begin position="644"/>
        <end position="660"/>
    </location>
</feature>
<sequence>MKRKSHRRNEHEASSNNDNIVNTTDMMYELLTNPSIQAAASRSRQSSFPTCASSSLITASSSSSSATLSSFVTSSSTTDAAHNEHNERLGHDTKMMQLPSSPRRVRNTVRVRLHQFCKINCIPLRRYYTEKIKPFRTVTVAQVLCATYILVLTFSHPPVGITDPTSGNIIDPNSVENTKNGVIYLNGVYRPVVALGHWQKVFLAISRISAFSMYPMLVILFVTKMKALQSFFSKTPLSMYLGILNQAHDYHAHAGAYIALDVWVHTLFHLLRWLAQGNIHLLWTSAAGISGLITVVATPLITFPMMYFKDSLRYEIRKGLHFLFYLFAVAMCFHVPPCAIPNGGFIAPILGTCIVLYSLDACYVYLFMCEKIETTSFYVLSSGVRISMPVSERFLKQAAGRGGYAYINIPWINDKQWHAFSLFEDPSDSSIRQMFLLKNGDWTNAVHKALSRDTTRPCWIKGPFPSPYSQVSSYDNQILVASGIGITPALAAINAFKSSRRINLIWAVRDSAVLEFFLEHMYLDHDGWNLIFYTGKEPLTSAIESANTNVKIIKGRPNLSSVIPNVIYGIESNKGLPENYTMRSKNEMKKHLTTLIRELDVDPSMSASEKVATIRAYGQDLGVSLPEVIDEIHHTLDEIHHSRNTPFSANDLSSPSSIKTNSERKKRCSLKIDKPYVLSRVELEQHGCPGSPARRRSMKQWSTMRQVINKSDPNSLLKPAFRPWKKNVQQENYVKNLDKSIMSTWGIFFCGGSGGVISDLRGISFDYNIDLHIDSFAW</sequence>
<organism evidence="6 7">
    <name type="scientific">Discostella pseudostelligera</name>
    <dbReference type="NCBI Taxonomy" id="259834"/>
    <lineage>
        <taxon>Eukaryota</taxon>
        <taxon>Sar</taxon>
        <taxon>Stramenopiles</taxon>
        <taxon>Ochrophyta</taxon>
        <taxon>Bacillariophyta</taxon>
        <taxon>Coscinodiscophyceae</taxon>
        <taxon>Thalassiosirophycidae</taxon>
        <taxon>Stephanodiscales</taxon>
        <taxon>Stephanodiscaceae</taxon>
        <taxon>Discostella</taxon>
    </lineage>
</organism>
<evidence type="ECO:0000256" key="2">
    <source>
        <dbReference type="SAM" id="MobiDB-lite"/>
    </source>
</evidence>
<dbReference type="AlphaFoldDB" id="A0ABD3MIT7"/>
<dbReference type="InterPro" id="IPR013112">
    <property type="entry name" value="FAD-bd_8"/>
</dbReference>
<evidence type="ECO:0000256" key="3">
    <source>
        <dbReference type="SAM" id="Phobius"/>
    </source>
</evidence>
<gene>
    <name evidence="6" type="ORF">ACHAWU_009211</name>
</gene>
<dbReference type="InterPro" id="IPR050369">
    <property type="entry name" value="RBOH/FRE"/>
</dbReference>
<feature type="transmembrane region" description="Helical" evidence="3">
    <location>
        <begin position="135"/>
        <end position="154"/>
    </location>
</feature>
<feature type="transmembrane region" description="Helical" evidence="3">
    <location>
        <begin position="345"/>
        <end position="366"/>
    </location>
</feature>
<evidence type="ECO:0000313" key="6">
    <source>
        <dbReference type="EMBL" id="KAL3763527.1"/>
    </source>
</evidence>
<evidence type="ECO:0000313" key="7">
    <source>
        <dbReference type="Proteomes" id="UP001530293"/>
    </source>
</evidence>
<accession>A0ABD3MIT7</accession>
<proteinExistence type="predicted"/>
<evidence type="ECO:0008006" key="8">
    <source>
        <dbReference type="Google" id="ProtNLM"/>
    </source>
</evidence>
<feature type="domain" description="Ferric reductase NAD binding" evidence="5">
    <location>
        <begin position="474"/>
        <end position="566"/>
    </location>
</feature>
<reference evidence="6 7" key="1">
    <citation type="submission" date="2024-10" db="EMBL/GenBank/DDBJ databases">
        <title>Updated reference genomes for cyclostephanoid diatoms.</title>
        <authorList>
            <person name="Roberts W.R."/>
            <person name="Alverson A.J."/>
        </authorList>
    </citation>
    <scope>NUCLEOTIDE SEQUENCE [LARGE SCALE GENOMIC DNA]</scope>
    <source>
        <strain evidence="6 7">AJA232-27</strain>
    </source>
</reference>
<keyword evidence="7" id="KW-1185">Reference proteome</keyword>
<protein>
    <recommendedName>
        <fullName evidence="8">FAD-binding FR-type domain-containing protein</fullName>
    </recommendedName>
</protein>
<dbReference type="PANTHER" id="PTHR11972">
    <property type="entry name" value="NADPH OXIDASE"/>
    <property type="match status" value="1"/>
</dbReference>
<dbReference type="PANTHER" id="PTHR11972:SF153">
    <property type="entry name" value="SUPEROXIDE-GENERATING NADPH OXIDASE HEAVY CHAIN SUBUNIT A"/>
    <property type="match status" value="1"/>
</dbReference>
<dbReference type="Pfam" id="PF08022">
    <property type="entry name" value="FAD_binding_8"/>
    <property type="match status" value="1"/>
</dbReference>
<evidence type="ECO:0000256" key="1">
    <source>
        <dbReference type="ARBA" id="ARBA00023002"/>
    </source>
</evidence>
<feature type="region of interest" description="Disordered" evidence="2">
    <location>
        <begin position="643"/>
        <end position="665"/>
    </location>
</feature>
<evidence type="ECO:0000259" key="5">
    <source>
        <dbReference type="Pfam" id="PF08030"/>
    </source>
</evidence>
<feature type="transmembrane region" description="Helical" evidence="3">
    <location>
        <begin position="254"/>
        <end position="275"/>
    </location>
</feature>
<feature type="region of interest" description="Disordered" evidence="2">
    <location>
        <begin position="1"/>
        <end position="20"/>
    </location>
</feature>
<dbReference type="Pfam" id="PF08030">
    <property type="entry name" value="NAD_binding_6"/>
    <property type="match status" value="1"/>
</dbReference>
<keyword evidence="3" id="KW-0812">Transmembrane</keyword>
<feature type="transmembrane region" description="Helical" evidence="3">
    <location>
        <begin position="201"/>
        <end position="222"/>
    </location>
</feature>
<dbReference type="CDD" id="cd06186">
    <property type="entry name" value="NOX_Duox_like_FAD_NADP"/>
    <property type="match status" value="1"/>
</dbReference>
<keyword evidence="3" id="KW-0472">Membrane</keyword>
<dbReference type="InterPro" id="IPR039261">
    <property type="entry name" value="FNR_nucleotide-bd"/>
</dbReference>
<comment type="caution">
    <text evidence="6">The sequence shown here is derived from an EMBL/GenBank/DDBJ whole genome shotgun (WGS) entry which is preliminary data.</text>
</comment>
<keyword evidence="3" id="KW-1133">Transmembrane helix</keyword>
<feature type="transmembrane region" description="Helical" evidence="3">
    <location>
        <begin position="320"/>
        <end position="339"/>
    </location>
</feature>
<dbReference type="Gene3D" id="3.40.50.80">
    <property type="entry name" value="Nucleotide-binding domain of ferredoxin-NADP reductase (FNR) module"/>
    <property type="match status" value="1"/>
</dbReference>
<dbReference type="GO" id="GO:0016491">
    <property type="term" value="F:oxidoreductase activity"/>
    <property type="evidence" value="ECO:0007669"/>
    <property type="project" value="UniProtKB-KW"/>
</dbReference>
<feature type="transmembrane region" description="Helical" evidence="3">
    <location>
        <begin position="281"/>
        <end position="308"/>
    </location>
</feature>
<keyword evidence="1" id="KW-0560">Oxidoreductase</keyword>
<evidence type="ECO:0000259" key="4">
    <source>
        <dbReference type="Pfam" id="PF08022"/>
    </source>
</evidence>
<dbReference type="SUPFAM" id="SSF52343">
    <property type="entry name" value="Ferredoxin reductase-like, C-terminal NADP-linked domain"/>
    <property type="match status" value="1"/>
</dbReference>
<dbReference type="EMBL" id="JALLBG020000121">
    <property type="protein sequence ID" value="KAL3763527.1"/>
    <property type="molecule type" value="Genomic_DNA"/>
</dbReference>
<dbReference type="Proteomes" id="UP001530293">
    <property type="component" value="Unassembled WGS sequence"/>
</dbReference>
<feature type="domain" description="FAD-binding 8" evidence="4">
    <location>
        <begin position="384"/>
        <end position="454"/>
    </location>
</feature>
<name>A0ABD3MIT7_9STRA</name>